<sequence>MENNQTKEPYVGFQDPGESAQGGYKLDNDRLSQDPWSMEHKQTEPAPNELFLNPMERASHYETGPGSYSVQDVHRSRASWAMEKKKKEAAPDIELQVPRESNSYYETRPRDYNIHDFQQSRDI</sequence>
<comment type="caution">
    <text evidence="2">The sequence shown here is derived from an EMBL/GenBank/DDBJ whole genome shotgun (WGS) entry which is preliminary data.</text>
</comment>
<organism evidence="2 3">
    <name type="scientific">Meganyctiphanes norvegica</name>
    <name type="common">Northern krill</name>
    <name type="synonym">Thysanopoda norvegica</name>
    <dbReference type="NCBI Taxonomy" id="48144"/>
    <lineage>
        <taxon>Eukaryota</taxon>
        <taxon>Metazoa</taxon>
        <taxon>Ecdysozoa</taxon>
        <taxon>Arthropoda</taxon>
        <taxon>Crustacea</taxon>
        <taxon>Multicrustacea</taxon>
        <taxon>Malacostraca</taxon>
        <taxon>Eumalacostraca</taxon>
        <taxon>Eucarida</taxon>
        <taxon>Euphausiacea</taxon>
        <taxon>Euphausiidae</taxon>
        <taxon>Meganyctiphanes</taxon>
    </lineage>
</organism>
<dbReference type="AlphaFoldDB" id="A0AAV2RYH1"/>
<reference evidence="2 3" key="1">
    <citation type="submission" date="2024-05" db="EMBL/GenBank/DDBJ databases">
        <authorList>
            <person name="Wallberg A."/>
        </authorList>
    </citation>
    <scope>NUCLEOTIDE SEQUENCE [LARGE SCALE GENOMIC DNA]</scope>
</reference>
<dbReference type="EMBL" id="CAXKWB010035530">
    <property type="protein sequence ID" value="CAL4146652.1"/>
    <property type="molecule type" value="Genomic_DNA"/>
</dbReference>
<protein>
    <submittedName>
        <fullName evidence="2">Uncharacterized protein</fullName>
    </submittedName>
</protein>
<feature type="compositionally biased region" description="Basic and acidic residues" evidence="1">
    <location>
        <begin position="107"/>
        <end position="123"/>
    </location>
</feature>
<feature type="compositionally biased region" description="Basic and acidic residues" evidence="1">
    <location>
        <begin position="26"/>
        <end position="43"/>
    </location>
</feature>
<proteinExistence type="predicted"/>
<dbReference type="Proteomes" id="UP001497623">
    <property type="component" value="Unassembled WGS sequence"/>
</dbReference>
<evidence type="ECO:0000313" key="2">
    <source>
        <dbReference type="EMBL" id="CAL4146652.1"/>
    </source>
</evidence>
<keyword evidence="3" id="KW-1185">Reference proteome</keyword>
<feature type="region of interest" description="Disordered" evidence="1">
    <location>
        <begin position="1"/>
        <end position="50"/>
    </location>
</feature>
<feature type="non-terminal residue" evidence="2">
    <location>
        <position position="123"/>
    </location>
</feature>
<feature type="region of interest" description="Disordered" evidence="1">
    <location>
        <begin position="100"/>
        <end position="123"/>
    </location>
</feature>
<gene>
    <name evidence="2" type="ORF">MNOR_LOCUS29898</name>
</gene>
<name>A0AAV2RYH1_MEGNR</name>
<evidence type="ECO:0000313" key="3">
    <source>
        <dbReference type="Proteomes" id="UP001497623"/>
    </source>
</evidence>
<accession>A0AAV2RYH1</accession>
<evidence type="ECO:0000256" key="1">
    <source>
        <dbReference type="SAM" id="MobiDB-lite"/>
    </source>
</evidence>